<dbReference type="EMBL" id="CAMXCT020000091">
    <property type="protein sequence ID" value="CAL1127059.1"/>
    <property type="molecule type" value="Genomic_DNA"/>
</dbReference>
<gene>
    <name evidence="8" type="ORF">C1SCF055_LOCUS2163</name>
</gene>
<evidence type="ECO:0000313" key="11">
    <source>
        <dbReference type="Proteomes" id="UP001152797"/>
    </source>
</evidence>
<protein>
    <submittedName>
        <fullName evidence="10">C2H2-type domain-containing protein</fullName>
    </submittedName>
</protein>
<proteinExistence type="predicted"/>
<dbReference type="Gene3D" id="1.10.287.70">
    <property type="match status" value="1"/>
</dbReference>
<dbReference type="EMBL" id="CAMXCT030000091">
    <property type="protein sequence ID" value="CAL4760996.1"/>
    <property type="molecule type" value="Genomic_DNA"/>
</dbReference>
<evidence type="ECO:0000256" key="4">
    <source>
        <dbReference type="ARBA" id="ARBA00023136"/>
    </source>
</evidence>
<organism evidence="8">
    <name type="scientific">Cladocopium goreaui</name>
    <dbReference type="NCBI Taxonomy" id="2562237"/>
    <lineage>
        <taxon>Eukaryota</taxon>
        <taxon>Sar</taxon>
        <taxon>Alveolata</taxon>
        <taxon>Dinophyceae</taxon>
        <taxon>Suessiales</taxon>
        <taxon>Symbiodiniaceae</taxon>
        <taxon>Cladocopium</taxon>
    </lineage>
</organism>
<feature type="compositionally biased region" description="Polar residues" evidence="5">
    <location>
        <begin position="135"/>
        <end position="145"/>
    </location>
</feature>
<dbReference type="GO" id="GO:0001518">
    <property type="term" value="C:voltage-gated sodium channel complex"/>
    <property type="evidence" value="ECO:0007669"/>
    <property type="project" value="TreeGrafter"/>
</dbReference>
<evidence type="ECO:0000256" key="2">
    <source>
        <dbReference type="ARBA" id="ARBA00022692"/>
    </source>
</evidence>
<feature type="region of interest" description="Disordered" evidence="5">
    <location>
        <begin position="92"/>
        <end position="145"/>
    </location>
</feature>
<keyword evidence="11" id="KW-1185">Reference proteome</keyword>
<name>A0A9P1FE73_9DINO</name>
<dbReference type="InterPro" id="IPR043203">
    <property type="entry name" value="VGCC_Ca_Na"/>
</dbReference>
<feature type="transmembrane region" description="Helical" evidence="6">
    <location>
        <begin position="221"/>
        <end position="242"/>
    </location>
</feature>
<sequence>MADLPSLAVEAPERSTTPHASPSFLRTPPSGGPPTSEVTEALAALRSDLSDMHLLQIQLQRELRGFSERFPAELRQELREVKRPMMAEMQKLSGKLRDPDANRKSTVRTSDPSASLTSSPSTPRESTADKPRKASSGSLKSESGTLALSATFAENPENQENVETETKIEAVPKRRVQDKTLRSQMPARTSWWQQLSHTARRLFMEVSHDIMEQMRFRGVRLPGALAFLNVVPPLTILVNSVVIGMQSDIAPDSVIWDIFEIAFITVYSLEFVLKLRIFGCKGYFCGKEAGWNWFDFTCLLLSYVDIAVYYAVVLVLRRNGQTDLSSLMLIKIFRLSRLIRLVRLVRHKLFHELKVMLFGLWAGIRVLGWAIILLFGLIYTFGVFLRNIMGESFKELETVPDAMFTLFRCFRDDCAAYDGTPFPERVRETYGGIFMVSYILMIMTVSVGVFNLIMAIFIDNVTGSQLQRRNRELADSSEKVRVMIKEHVARFLGKDVRSRRTFVTGDLDVQHSILDEQLLKDEVVIHRESFQRWLQDPEFTEALEDAYIDVSNKAHLFDIMDADMGGHLSLDELVEGLMALRGSVNKGDIINMSLKIRLLTRHVDSVLSIVQHSLDPDGDLCSEDKDPAG</sequence>
<feature type="compositionally biased region" description="Low complexity" evidence="5">
    <location>
        <begin position="109"/>
        <end position="123"/>
    </location>
</feature>
<keyword evidence="3 6" id="KW-1133">Transmembrane helix</keyword>
<evidence type="ECO:0000259" key="7">
    <source>
        <dbReference type="PROSITE" id="PS50222"/>
    </source>
</evidence>
<dbReference type="PROSITE" id="PS50222">
    <property type="entry name" value="EF_HAND_2"/>
    <property type="match status" value="1"/>
</dbReference>
<feature type="transmembrane region" description="Helical" evidence="6">
    <location>
        <begin position="293"/>
        <end position="312"/>
    </location>
</feature>
<feature type="region of interest" description="Disordered" evidence="5">
    <location>
        <begin position="1"/>
        <end position="37"/>
    </location>
</feature>
<reference evidence="8" key="1">
    <citation type="submission" date="2022-10" db="EMBL/GenBank/DDBJ databases">
        <authorList>
            <person name="Chen Y."/>
            <person name="Dougan E. K."/>
            <person name="Chan C."/>
            <person name="Rhodes N."/>
            <person name="Thang M."/>
        </authorList>
    </citation>
    <scope>NUCLEOTIDE SEQUENCE</scope>
</reference>
<feature type="transmembrane region" description="Helical" evidence="6">
    <location>
        <begin position="254"/>
        <end position="273"/>
    </location>
</feature>
<dbReference type="PANTHER" id="PTHR10037">
    <property type="entry name" value="VOLTAGE-GATED CATION CHANNEL CALCIUM AND SODIUM"/>
    <property type="match status" value="1"/>
</dbReference>
<dbReference type="GO" id="GO:0005509">
    <property type="term" value="F:calcium ion binding"/>
    <property type="evidence" value="ECO:0007669"/>
    <property type="project" value="InterPro"/>
</dbReference>
<feature type="transmembrane region" description="Helical" evidence="6">
    <location>
        <begin position="433"/>
        <end position="458"/>
    </location>
</feature>
<dbReference type="OrthoDB" id="425825at2759"/>
<dbReference type="InterPro" id="IPR027359">
    <property type="entry name" value="Volt_channel_dom_sf"/>
</dbReference>
<evidence type="ECO:0000313" key="8">
    <source>
        <dbReference type="EMBL" id="CAI3973684.1"/>
    </source>
</evidence>
<dbReference type="PANTHER" id="PTHR10037:SF62">
    <property type="entry name" value="SODIUM CHANNEL PROTEIN 60E"/>
    <property type="match status" value="1"/>
</dbReference>
<feature type="domain" description="EF-hand" evidence="7">
    <location>
        <begin position="548"/>
        <end position="583"/>
    </location>
</feature>
<accession>A0A9P1FE73</accession>
<dbReference type="AlphaFoldDB" id="A0A9P1FE73"/>
<feature type="transmembrane region" description="Helical" evidence="6">
    <location>
        <begin position="355"/>
        <end position="379"/>
    </location>
</feature>
<dbReference type="PROSITE" id="PS00018">
    <property type="entry name" value="EF_HAND_1"/>
    <property type="match status" value="1"/>
</dbReference>
<dbReference type="InterPro" id="IPR018247">
    <property type="entry name" value="EF_Hand_1_Ca_BS"/>
</dbReference>
<dbReference type="GO" id="GO:0005248">
    <property type="term" value="F:voltage-gated sodium channel activity"/>
    <property type="evidence" value="ECO:0007669"/>
    <property type="project" value="TreeGrafter"/>
</dbReference>
<evidence type="ECO:0000256" key="6">
    <source>
        <dbReference type="SAM" id="Phobius"/>
    </source>
</evidence>
<dbReference type="Pfam" id="PF00520">
    <property type="entry name" value="Ion_trans"/>
    <property type="match status" value="1"/>
</dbReference>
<keyword evidence="4 6" id="KW-0472">Membrane</keyword>
<evidence type="ECO:0000256" key="3">
    <source>
        <dbReference type="ARBA" id="ARBA00022989"/>
    </source>
</evidence>
<dbReference type="Proteomes" id="UP001152797">
    <property type="component" value="Unassembled WGS sequence"/>
</dbReference>
<evidence type="ECO:0000313" key="9">
    <source>
        <dbReference type="EMBL" id="CAL1127059.1"/>
    </source>
</evidence>
<reference evidence="9" key="2">
    <citation type="submission" date="2024-04" db="EMBL/GenBank/DDBJ databases">
        <authorList>
            <person name="Chen Y."/>
            <person name="Shah S."/>
            <person name="Dougan E. K."/>
            <person name="Thang M."/>
            <person name="Chan C."/>
        </authorList>
    </citation>
    <scope>NUCLEOTIDE SEQUENCE [LARGE SCALE GENOMIC DNA]</scope>
</reference>
<comment type="caution">
    <text evidence="8">The sequence shown here is derived from an EMBL/GenBank/DDBJ whole genome shotgun (WGS) entry which is preliminary data.</text>
</comment>
<dbReference type="Gene3D" id="1.20.120.350">
    <property type="entry name" value="Voltage-gated potassium channels. Chain C"/>
    <property type="match status" value="1"/>
</dbReference>
<dbReference type="InterPro" id="IPR002048">
    <property type="entry name" value="EF_hand_dom"/>
</dbReference>
<evidence type="ECO:0000256" key="1">
    <source>
        <dbReference type="ARBA" id="ARBA00004141"/>
    </source>
</evidence>
<comment type="subcellular location">
    <subcellularLocation>
        <location evidence="1">Membrane</location>
        <topology evidence="1">Multi-pass membrane protein</topology>
    </subcellularLocation>
</comment>
<dbReference type="EMBL" id="CAMXCT010000091">
    <property type="protein sequence ID" value="CAI3973684.1"/>
    <property type="molecule type" value="Genomic_DNA"/>
</dbReference>
<dbReference type="SUPFAM" id="SSF81324">
    <property type="entry name" value="Voltage-gated potassium channels"/>
    <property type="match status" value="1"/>
</dbReference>
<keyword evidence="2 6" id="KW-0812">Transmembrane</keyword>
<evidence type="ECO:0000256" key="5">
    <source>
        <dbReference type="SAM" id="MobiDB-lite"/>
    </source>
</evidence>
<evidence type="ECO:0000313" key="10">
    <source>
        <dbReference type="EMBL" id="CAL4760996.1"/>
    </source>
</evidence>
<dbReference type="InterPro" id="IPR005821">
    <property type="entry name" value="Ion_trans_dom"/>
</dbReference>